<dbReference type="Pfam" id="PF05975">
    <property type="entry name" value="EcsB"/>
    <property type="match status" value="1"/>
</dbReference>
<dbReference type="GO" id="GO:0016020">
    <property type="term" value="C:membrane"/>
    <property type="evidence" value="ECO:0007669"/>
    <property type="project" value="InterPro"/>
</dbReference>
<dbReference type="EMBL" id="BMOK01000007">
    <property type="protein sequence ID" value="GGL55108.1"/>
    <property type="molecule type" value="Genomic_DNA"/>
</dbReference>
<keyword evidence="1" id="KW-0472">Membrane</keyword>
<dbReference type="Proteomes" id="UP000654670">
    <property type="component" value="Unassembled WGS sequence"/>
</dbReference>
<name>A0A917W0W0_9BACL</name>
<protein>
    <submittedName>
        <fullName evidence="2">Uncharacterized protein</fullName>
    </submittedName>
</protein>
<dbReference type="AlphaFoldDB" id="A0A917W0W0"/>
<dbReference type="InterPro" id="IPR010288">
    <property type="entry name" value="EcsB_ABC"/>
</dbReference>
<keyword evidence="3" id="KW-1185">Reference proteome</keyword>
<feature type="transmembrane region" description="Helical" evidence="1">
    <location>
        <begin position="86"/>
        <end position="105"/>
    </location>
</feature>
<gene>
    <name evidence="2" type="ORF">GCM10007968_18970</name>
</gene>
<organism evidence="2 3">
    <name type="scientific">Sporolactobacillus putidus</name>
    <dbReference type="NCBI Taxonomy" id="492735"/>
    <lineage>
        <taxon>Bacteria</taxon>
        <taxon>Bacillati</taxon>
        <taxon>Bacillota</taxon>
        <taxon>Bacilli</taxon>
        <taxon>Bacillales</taxon>
        <taxon>Sporolactobacillaceae</taxon>
        <taxon>Sporolactobacillus</taxon>
    </lineage>
</organism>
<keyword evidence="1" id="KW-1133">Transmembrane helix</keyword>
<reference evidence="2" key="2">
    <citation type="submission" date="2020-09" db="EMBL/GenBank/DDBJ databases">
        <authorList>
            <person name="Sun Q."/>
            <person name="Ohkuma M."/>
        </authorList>
    </citation>
    <scope>NUCLEOTIDE SEQUENCE</scope>
    <source>
        <strain evidence="2">JCM 15325</strain>
    </source>
</reference>
<sequence length="107" mass="12640">MLELLLKTFLRNKSYVFSYYQIIVVTCLAITVLPLWLKWIVAIIFNFFVNAWLKILFKKMLANDFFTVVPLNDQIKDSVWVRFSKWVSLPPVLVILGLTAILTFLRR</sequence>
<evidence type="ECO:0000313" key="3">
    <source>
        <dbReference type="Proteomes" id="UP000654670"/>
    </source>
</evidence>
<evidence type="ECO:0000313" key="2">
    <source>
        <dbReference type="EMBL" id="GGL55108.1"/>
    </source>
</evidence>
<reference evidence="2" key="1">
    <citation type="journal article" date="2014" name="Int. J. Syst. Evol. Microbiol.">
        <title>Complete genome sequence of Corynebacterium casei LMG S-19264T (=DSM 44701T), isolated from a smear-ripened cheese.</title>
        <authorList>
            <consortium name="US DOE Joint Genome Institute (JGI-PGF)"/>
            <person name="Walter F."/>
            <person name="Albersmeier A."/>
            <person name="Kalinowski J."/>
            <person name="Ruckert C."/>
        </authorList>
    </citation>
    <scope>NUCLEOTIDE SEQUENCE</scope>
    <source>
        <strain evidence="2">JCM 15325</strain>
    </source>
</reference>
<feature type="transmembrane region" description="Helical" evidence="1">
    <location>
        <begin position="15"/>
        <end position="33"/>
    </location>
</feature>
<feature type="transmembrane region" description="Helical" evidence="1">
    <location>
        <begin position="39"/>
        <end position="57"/>
    </location>
</feature>
<keyword evidence="1" id="KW-0812">Transmembrane</keyword>
<accession>A0A917W0W0</accession>
<comment type="caution">
    <text evidence="2">The sequence shown here is derived from an EMBL/GenBank/DDBJ whole genome shotgun (WGS) entry which is preliminary data.</text>
</comment>
<proteinExistence type="predicted"/>
<evidence type="ECO:0000256" key="1">
    <source>
        <dbReference type="SAM" id="Phobius"/>
    </source>
</evidence>